<accession>A0A510NW20</accession>
<evidence type="ECO:0000313" key="3">
    <source>
        <dbReference type="Proteomes" id="UP000053095"/>
    </source>
</evidence>
<reference evidence="3" key="1">
    <citation type="journal article" date="2015" name="Genome Announc.">
        <title>Draft genome sequence of Talaromyces cellulolyticus strain Y-94, a source of lignocellulosic biomass-degrading enzymes.</title>
        <authorList>
            <person name="Fujii T."/>
            <person name="Koike H."/>
            <person name="Sawayama S."/>
            <person name="Yano S."/>
            <person name="Inoue H."/>
        </authorList>
    </citation>
    <scope>NUCLEOTIDE SEQUENCE [LARGE SCALE GENOMIC DNA]</scope>
    <source>
        <strain evidence="3">Y-94</strain>
    </source>
</reference>
<keyword evidence="3" id="KW-1185">Reference proteome</keyword>
<organism evidence="2 3">
    <name type="scientific">Talaromyces pinophilus</name>
    <name type="common">Penicillium pinophilum</name>
    <dbReference type="NCBI Taxonomy" id="128442"/>
    <lineage>
        <taxon>Eukaryota</taxon>
        <taxon>Fungi</taxon>
        <taxon>Dikarya</taxon>
        <taxon>Ascomycota</taxon>
        <taxon>Pezizomycotina</taxon>
        <taxon>Eurotiomycetes</taxon>
        <taxon>Eurotiomycetidae</taxon>
        <taxon>Eurotiales</taxon>
        <taxon>Trichocomaceae</taxon>
        <taxon>Talaromyces</taxon>
        <taxon>Talaromyces sect. Talaromyces</taxon>
    </lineage>
</organism>
<gene>
    <name evidence="2" type="ORF">TCE0_018r05554</name>
</gene>
<feature type="region of interest" description="Disordered" evidence="1">
    <location>
        <begin position="59"/>
        <end position="94"/>
    </location>
</feature>
<proteinExistence type="predicted"/>
<dbReference type="AlphaFoldDB" id="A0A510NW20"/>
<evidence type="ECO:0000313" key="2">
    <source>
        <dbReference type="EMBL" id="GAM36450.1"/>
    </source>
</evidence>
<dbReference type="EMBL" id="DF933814">
    <property type="protein sequence ID" value="GAM36450.1"/>
    <property type="molecule type" value="Genomic_DNA"/>
</dbReference>
<name>A0A510NW20_TALPI</name>
<evidence type="ECO:0000256" key="1">
    <source>
        <dbReference type="SAM" id="MobiDB-lite"/>
    </source>
</evidence>
<sequence>MVIVPSPQARHFTLASSRSSGNMADLDGQLRDYAFTLNGNAYAIDEAFKARDVPQYLTAKAPSSTSWTERSRSTDTASTRVINQEADQRPKSHQ</sequence>
<protein>
    <submittedName>
        <fullName evidence="2">Uncharacterized protein</fullName>
    </submittedName>
</protein>
<dbReference type="Proteomes" id="UP000053095">
    <property type="component" value="Unassembled WGS sequence"/>
</dbReference>